<organism evidence="2 3">
    <name type="scientific">Cohnella nanjingensis</name>
    <dbReference type="NCBI Taxonomy" id="1387779"/>
    <lineage>
        <taxon>Bacteria</taxon>
        <taxon>Bacillati</taxon>
        <taxon>Bacillota</taxon>
        <taxon>Bacilli</taxon>
        <taxon>Bacillales</taxon>
        <taxon>Paenibacillaceae</taxon>
        <taxon>Cohnella</taxon>
    </lineage>
</organism>
<keyword evidence="1" id="KW-1133">Transmembrane helix</keyword>
<dbReference type="Gene3D" id="1.20.1640.10">
    <property type="entry name" value="Multidrug efflux transporter AcrB transmembrane domain"/>
    <property type="match status" value="2"/>
</dbReference>
<feature type="transmembrane region" description="Helical" evidence="1">
    <location>
        <begin position="332"/>
        <end position="352"/>
    </location>
</feature>
<dbReference type="EMBL" id="JACJVP010000001">
    <property type="protein sequence ID" value="MBB6669310.1"/>
    <property type="molecule type" value="Genomic_DNA"/>
</dbReference>
<evidence type="ECO:0000313" key="2">
    <source>
        <dbReference type="EMBL" id="MBB6669310.1"/>
    </source>
</evidence>
<name>A0A7X0VCW2_9BACL</name>
<proteinExistence type="predicted"/>
<dbReference type="SUPFAM" id="SSF82866">
    <property type="entry name" value="Multidrug efflux transporter AcrB transmembrane domain"/>
    <property type="match status" value="2"/>
</dbReference>
<dbReference type="PRINTS" id="PR00702">
    <property type="entry name" value="ACRIFLAVINRP"/>
</dbReference>
<feature type="transmembrane region" description="Helical" evidence="1">
    <location>
        <begin position="519"/>
        <end position="539"/>
    </location>
</feature>
<dbReference type="Gene3D" id="3.30.2090.10">
    <property type="entry name" value="Multidrug efflux transporter AcrB TolC docking domain, DN and DC subdomains"/>
    <property type="match status" value="2"/>
</dbReference>
<dbReference type="AlphaFoldDB" id="A0A7X0VCW2"/>
<dbReference type="Gene3D" id="3.30.70.1440">
    <property type="entry name" value="Multidrug efflux transporter AcrB pore domain"/>
    <property type="match status" value="1"/>
</dbReference>
<dbReference type="InterPro" id="IPR001036">
    <property type="entry name" value="Acrflvin-R"/>
</dbReference>
<feature type="transmembrane region" description="Helical" evidence="1">
    <location>
        <begin position="359"/>
        <end position="379"/>
    </location>
</feature>
<feature type="transmembrane region" description="Helical" evidence="1">
    <location>
        <begin position="969"/>
        <end position="985"/>
    </location>
</feature>
<keyword evidence="3" id="KW-1185">Reference proteome</keyword>
<dbReference type="SUPFAM" id="SSF82714">
    <property type="entry name" value="Multidrug efflux transporter AcrB TolC docking domain, DN and DC subdomains"/>
    <property type="match status" value="1"/>
</dbReference>
<dbReference type="GO" id="GO:0042910">
    <property type="term" value="F:xenobiotic transmembrane transporter activity"/>
    <property type="evidence" value="ECO:0007669"/>
    <property type="project" value="TreeGrafter"/>
</dbReference>
<keyword evidence="1" id="KW-0472">Membrane</keyword>
<dbReference type="RefSeq" id="WP_185140729.1">
    <property type="nucleotide sequence ID" value="NZ_JACJVP010000001.1"/>
</dbReference>
<feature type="transmembrane region" description="Helical" evidence="1">
    <location>
        <begin position="997"/>
        <end position="1020"/>
    </location>
</feature>
<dbReference type="Gene3D" id="3.30.70.1430">
    <property type="entry name" value="Multidrug efflux transporter AcrB pore domain"/>
    <property type="match status" value="2"/>
</dbReference>
<dbReference type="Proteomes" id="UP000547209">
    <property type="component" value="Unassembled WGS sequence"/>
</dbReference>
<gene>
    <name evidence="2" type="ORF">H7C19_01270</name>
</gene>
<dbReference type="Pfam" id="PF00873">
    <property type="entry name" value="ACR_tran"/>
    <property type="match status" value="1"/>
</dbReference>
<sequence length="1040" mass="110704">MKRIIESVMQRAAILTIVVLLLLAWGAVAAFQMQRDYLPGINNTTLMVSLRASSYQADQVKRDITKPLEEVIRKTDGIVNLETTSYDGGLLMNLYYPMNYSMTMAERDIRVALNDAVLPDGVNQPAVTRLTTNSFPILSYSLTANSAKVDEFTLQSTIQTDIVNQLKSTPGVADVQTVGGANNGYVVLVRTKDLTAAGMTLDDFNKSIASQVPTLQGYMANVKSSFPVRVEGWDLTEQEMNTLTIKNKDGVSVPLSAVASVSRSLTDIKTVSRTDGRASVLVNVIKTPGANITDVAADVKARVAELPAVKSGDVAMTLTADRAHDLNSSLMGLIREGLLGCVFSMLCVLIFFRNVRSTLLIAVSLPISLLATTAILKAMGVTLNILTVSGLIVAMGRIVDDAIVILDNMHRRMQKKREQSALHVLSSSVVEMLPAIFGSTATTVAVYAPIALVGGIIGASYSGFAWSVVIALAVSFLVAMFVIPAFAYLGWHKPSGKAVTLEPAMKPFLTAALKHRKTVLGMSLIIFVAAAIFAFQLPFSLLPSTASGQVAVQMELPKGTPLSVVDKAVQDVENVLKHDPQVASFSATFGSSFTPQADDVFDQGGGYIQQPNITNLSVSLKNKKQVNDYIPSLQANLIKMKGPAAVTVTNQNIAGDDSTINIMLSGTDAPTLEKAASTVRSKLSGIAGLNVAGKTDLTNGIPKFSIALDREKVIKAGVKTDDINKLLARYMAKGKDFDISVSTGTGQIPVDVYLDPVKSGQTIGNGTLPVYTPDQVMASLAAETVKGTGGTIHRLDQLGTIQRSEAVSTIQERNGEPYTVVSVRIVSSDVSGVSKTVNHTLQNTDLPNGVTYSLGGITRQVTQMIIEMTIAVAVSILLVLLITSFVFRGWRAPIAVLISIPLALSGVVLALYAVQGQWNLAALIGVLMLTGIVVTNGIVLIDKIERNRREGLGLSEAVMQGSLSRVRPIFMTAATTVLTLIPLALSGDDGTVISRVLGVVVIGGMITSTLNSFVVIPILYEAMNRKIGRISSAPEHGASI</sequence>
<dbReference type="GO" id="GO:0005886">
    <property type="term" value="C:plasma membrane"/>
    <property type="evidence" value="ECO:0007669"/>
    <property type="project" value="TreeGrafter"/>
</dbReference>
<feature type="transmembrane region" description="Helical" evidence="1">
    <location>
        <begin position="464"/>
        <end position="489"/>
    </location>
</feature>
<feature type="transmembrane region" description="Helical" evidence="1">
    <location>
        <begin position="920"/>
        <end position="941"/>
    </location>
</feature>
<protein>
    <submittedName>
        <fullName evidence="2">Efflux RND transporter permease subunit</fullName>
    </submittedName>
</protein>
<feature type="transmembrane region" description="Helical" evidence="1">
    <location>
        <begin position="435"/>
        <end position="458"/>
    </location>
</feature>
<evidence type="ECO:0000256" key="1">
    <source>
        <dbReference type="SAM" id="Phobius"/>
    </source>
</evidence>
<dbReference type="PANTHER" id="PTHR32063">
    <property type="match status" value="1"/>
</dbReference>
<reference evidence="2 3" key="1">
    <citation type="submission" date="2020-08" db="EMBL/GenBank/DDBJ databases">
        <title>Cohnella phylogeny.</title>
        <authorList>
            <person name="Dunlap C."/>
        </authorList>
    </citation>
    <scope>NUCLEOTIDE SEQUENCE [LARGE SCALE GENOMIC DNA]</scope>
    <source>
        <strain evidence="2 3">DSM 28246</strain>
    </source>
</reference>
<dbReference type="InterPro" id="IPR027463">
    <property type="entry name" value="AcrB_DN_DC_subdom"/>
</dbReference>
<dbReference type="Gene3D" id="3.30.70.1320">
    <property type="entry name" value="Multidrug efflux transporter AcrB pore domain like"/>
    <property type="match status" value="1"/>
</dbReference>
<feature type="transmembrane region" description="Helical" evidence="1">
    <location>
        <begin position="385"/>
        <end position="406"/>
    </location>
</feature>
<dbReference type="SUPFAM" id="SSF82693">
    <property type="entry name" value="Multidrug efflux transporter AcrB pore domain, PN1, PN2, PC1 and PC2 subdomains"/>
    <property type="match status" value="2"/>
</dbReference>
<feature type="transmembrane region" description="Helical" evidence="1">
    <location>
        <begin position="868"/>
        <end position="887"/>
    </location>
</feature>
<dbReference type="PANTHER" id="PTHR32063:SF0">
    <property type="entry name" value="SWARMING MOTILITY PROTEIN SWRC"/>
    <property type="match status" value="1"/>
</dbReference>
<evidence type="ECO:0000313" key="3">
    <source>
        <dbReference type="Proteomes" id="UP000547209"/>
    </source>
</evidence>
<comment type="caution">
    <text evidence="2">The sequence shown here is derived from an EMBL/GenBank/DDBJ whole genome shotgun (WGS) entry which is preliminary data.</text>
</comment>
<feature type="transmembrane region" description="Helical" evidence="1">
    <location>
        <begin position="894"/>
        <end position="914"/>
    </location>
</feature>
<keyword evidence="1" id="KW-0812">Transmembrane</keyword>
<accession>A0A7X0VCW2</accession>